<evidence type="ECO:0000313" key="2">
    <source>
        <dbReference type="EMBL" id="KAF5202615.1"/>
    </source>
</evidence>
<sequence>MVSKTSFIVLGLVLAVVLLVSSEVEAKDLVTAANGVEDVKYEEGFGGRRGGGGRGGG</sequence>
<dbReference type="EMBL" id="JABWDY010007852">
    <property type="protein sequence ID" value="KAF5202615.1"/>
    <property type="molecule type" value="Genomic_DNA"/>
</dbReference>
<name>A0A7J6X1A1_THATH</name>
<proteinExistence type="predicted"/>
<dbReference type="Pfam" id="PF07172">
    <property type="entry name" value="GRP"/>
    <property type="match status" value="1"/>
</dbReference>
<evidence type="ECO:0000313" key="3">
    <source>
        <dbReference type="Proteomes" id="UP000554482"/>
    </source>
</evidence>
<evidence type="ECO:0000256" key="1">
    <source>
        <dbReference type="SAM" id="SignalP"/>
    </source>
</evidence>
<keyword evidence="1" id="KW-0732">Signal</keyword>
<dbReference type="InterPro" id="IPR010800">
    <property type="entry name" value="GRP"/>
</dbReference>
<comment type="caution">
    <text evidence="2">The sequence shown here is derived from an EMBL/GenBank/DDBJ whole genome shotgun (WGS) entry which is preliminary data.</text>
</comment>
<accession>A0A7J6X1A1</accession>
<protein>
    <recommendedName>
        <fullName evidence="4">Glycine-rich protein</fullName>
    </recommendedName>
</protein>
<dbReference type="Proteomes" id="UP000554482">
    <property type="component" value="Unassembled WGS sequence"/>
</dbReference>
<evidence type="ECO:0008006" key="4">
    <source>
        <dbReference type="Google" id="ProtNLM"/>
    </source>
</evidence>
<feature type="non-terminal residue" evidence="2">
    <location>
        <position position="1"/>
    </location>
</feature>
<feature type="signal peptide" evidence="1">
    <location>
        <begin position="1"/>
        <end position="26"/>
    </location>
</feature>
<feature type="chain" id="PRO_5029911206" description="Glycine-rich protein" evidence="1">
    <location>
        <begin position="27"/>
        <end position="57"/>
    </location>
</feature>
<organism evidence="2 3">
    <name type="scientific">Thalictrum thalictroides</name>
    <name type="common">Rue-anemone</name>
    <name type="synonym">Anemone thalictroides</name>
    <dbReference type="NCBI Taxonomy" id="46969"/>
    <lineage>
        <taxon>Eukaryota</taxon>
        <taxon>Viridiplantae</taxon>
        <taxon>Streptophyta</taxon>
        <taxon>Embryophyta</taxon>
        <taxon>Tracheophyta</taxon>
        <taxon>Spermatophyta</taxon>
        <taxon>Magnoliopsida</taxon>
        <taxon>Ranunculales</taxon>
        <taxon>Ranunculaceae</taxon>
        <taxon>Thalictroideae</taxon>
        <taxon>Thalictrum</taxon>
    </lineage>
</organism>
<keyword evidence="3" id="KW-1185">Reference proteome</keyword>
<gene>
    <name evidence="2" type="ORF">FRX31_007798</name>
</gene>
<dbReference type="AlphaFoldDB" id="A0A7J6X1A1"/>
<reference evidence="2 3" key="1">
    <citation type="submission" date="2020-06" db="EMBL/GenBank/DDBJ databases">
        <title>Transcriptomic and genomic resources for Thalictrum thalictroides and T. hernandezii: Facilitating candidate gene discovery in an emerging model plant lineage.</title>
        <authorList>
            <person name="Arias T."/>
            <person name="Riano-Pachon D.M."/>
            <person name="Di Stilio V.S."/>
        </authorList>
    </citation>
    <scope>NUCLEOTIDE SEQUENCE [LARGE SCALE GENOMIC DNA]</scope>
    <source>
        <strain evidence="3">cv. WT478/WT964</strain>
        <tissue evidence="2">Leaves</tissue>
    </source>
</reference>